<dbReference type="AlphaFoldDB" id="A0A1R4J9K1"/>
<feature type="region of interest" description="Disordered" evidence="1">
    <location>
        <begin position="1"/>
        <end position="23"/>
    </location>
</feature>
<protein>
    <recommendedName>
        <fullName evidence="2">ATP-dependent helicase C-terminal domain-containing protein</fullName>
    </recommendedName>
</protein>
<dbReference type="EMBL" id="FUKQ01000024">
    <property type="protein sequence ID" value="SJN28800.1"/>
    <property type="molecule type" value="Genomic_DNA"/>
</dbReference>
<dbReference type="Pfam" id="PF13307">
    <property type="entry name" value="Helicase_C_2"/>
    <property type="match status" value="1"/>
</dbReference>
<dbReference type="InterPro" id="IPR027417">
    <property type="entry name" value="P-loop_NTPase"/>
</dbReference>
<evidence type="ECO:0000313" key="4">
    <source>
        <dbReference type="Proteomes" id="UP000188342"/>
    </source>
</evidence>
<sequence>MAKLDFSALGAPKQLKPSDQHTEPRQLFRAFVDRPDWMPYLRGPQDQVLDKWHARREEPDLAVKMNTGGGKTVVGLTIGKSWLNEGVAPVAYLVPDEMLVGQVVEQAHLLGVPVTTDTDSQFKRGEAILVDSFAKLFNSKSVFGISGSYPKSPRFSLAGVIVDDAHACLIKAQQLFRMTVPRTVDGEDNEAYFQLLKLFMSDLKAQSRPVAMELEEGLSQAILEVPFWAWQNQQEAVTRILGEAARSDTWSAWPLLADSLDASTAVVTTDAFQIQPFCSPTHLLTGFANTKRRVYLTATLADDSVLVRDLGAGAAAVAAPIVPEGAGDIGDRMILMPQELIPGASDDEVRAWAAKWAEDRNVVVIVPSRPKAKAWEDYAQLVLDRDSIEDGVAQLKANPRLGLVVMINRYDGIDLPDAACNFLVLDGLPEAREGLERLAEARDTETNSLAVQQVHRIEQGMGRATRSTTDHAVVVLIGTSLTDRVDAAMGRFSPATQLQFERAATMAQALDVSGLEDLDGVVQQCLERDSGWINFAMGPLATLDYETPPVNAAAQLEREAFLSATRSGDYAGATEKQQAAIRQADPAPGATAELRQRLASYVNHFDVTRAQEIQKAAQRDNPQLVRPLDGVKFEALSHAARTQAEAASQYLRDQYASGNSLRVHSEALLSSLTWGPRWREFEKALADVGLHLGYRTQRPDLELGEGPDGLWAATDATFVIWEAKSRSLNNHPVYKGDAEQISMAADWFRLKYPNSPGIPVIIHPRSDFEHDASWPEGCRVLDEKRLGKYQASLRKFFTQVSADDSYRDVAKVAAALAMNGLTEQTWIDRFTTTPARKPAKRPASQDELPIAQRLEFPAKK</sequence>
<dbReference type="GO" id="GO:0004386">
    <property type="term" value="F:helicase activity"/>
    <property type="evidence" value="ECO:0007669"/>
    <property type="project" value="InterPro"/>
</dbReference>
<accession>A0A1R4J9K1</accession>
<dbReference type="GO" id="GO:0016818">
    <property type="term" value="F:hydrolase activity, acting on acid anhydrides, in phosphorus-containing anhydrides"/>
    <property type="evidence" value="ECO:0007669"/>
    <property type="project" value="InterPro"/>
</dbReference>
<feature type="domain" description="ATP-dependent helicase C-terminal" evidence="2">
    <location>
        <begin position="372"/>
        <end position="483"/>
    </location>
</feature>
<dbReference type="Proteomes" id="UP000188342">
    <property type="component" value="Unassembled WGS sequence"/>
</dbReference>
<dbReference type="GO" id="GO:0006139">
    <property type="term" value="P:nucleobase-containing compound metabolic process"/>
    <property type="evidence" value="ECO:0007669"/>
    <property type="project" value="InterPro"/>
</dbReference>
<evidence type="ECO:0000256" key="1">
    <source>
        <dbReference type="SAM" id="MobiDB-lite"/>
    </source>
</evidence>
<dbReference type="GO" id="GO:0003676">
    <property type="term" value="F:nucleic acid binding"/>
    <property type="evidence" value="ECO:0007669"/>
    <property type="project" value="InterPro"/>
</dbReference>
<evidence type="ECO:0000313" key="3">
    <source>
        <dbReference type="EMBL" id="SJN28800.1"/>
    </source>
</evidence>
<dbReference type="SUPFAM" id="SSF52540">
    <property type="entry name" value="P-loop containing nucleoside triphosphate hydrolases"/>
    <property type="match status" value="1"/>
</dbReference>
<proteinExistence type="predicted"/>
<name>A0A1R4J9K1_9ACTN</name>
<organism evidence="3 4">
    <name type="scientific">Luteococcus japonicus LSP_Lj1</name>
    <dbReference type="NCBI Taxonomy" id="1255658"/>
    <lineage>
        <taxon>Bacteria</taxon>
        <taxon>Bacillati</taxon>
        <taxon>Actinomycetota</taxon>
        <taxon>Actinomycetes</taxon>
        <taxon>Propionibacteriales</taxon>
        <taxon>Propionibacteriaceae</taxon>
        <taxon>Luteococcus</taxon>
    </lineage>
</organism>
<dbReference type="InterPro" id="IPR006555">
    <property type="entry name" value="ATP-dep_Helicase_C"/>
</dbReference>
<gene>
    <name evidence="3" type="ORF">FM114_06355</name>
</gene>
<reference evidence="3 4" key="1">
    <citation type="submission" date="2017-02" db="EMBL/GenBank/DDBJ databases">
        <authorList>
            <person name="Peterson S.W."/>
        </authorList>
    </citation>
    <scope>NUCLEOTIDE SEQUENCE [LARGE SCALE GENOMIC DNA]</scope>
    <source>
        <strain evidence="3 4">LSP_Lj1</strain>
    </source>
</reference>
<keyword evidence="4" id="KW-1185">Reference proteome</keyword>
<evidence type="ECO:0000259" key="2">
    <source>
        <dbReference type="SMART" id="SM00491"/>
    </source>
</evidence>
<dbReference type="GO" id="GO:0005524">
    <property type="term" value="F:ATP binding"/>
    <property type="evidence" value="ECO:0007669"/>
    <property type="project" value="InterPro"/>
</dbReference>
<dbReference type="RefSeq" id="WP_179110629.1">
    <property type="nucleotide sequence ID" value="NZ_FUKQ01000024.1"/>
</dbReference>
<feature type="region of interest" description="Disordered" evidence="1">
    <location>
        <begin position="832"/>
        <end position="860"/>
    </location>
</feature>
<dbReference type="Gene3D" id="3.40.50.300">
    <property type="entry name" value="P-loop containing nucleotide triphosphate hydrolases"/>
    <property type="match status" value="2"/>
</dbReference>
<dbReference type="STRING" id="1255658.FM114_06355"/>
<dbReference type="SMART" id="SM00491">
    <property type="entry name" value="HELICc2"/>
    <property type="match status" value="1"/>
</dbReference>